<evidence type="ECO:0000313" key="3">
    <source>
        <dbReference type="Proteomes" id="UP000193685"/>
    </source>
</evidence>
<keyword evidence="3" id="KW-1185">Reference proteome</keyword>
<dbReference type="RefSeq" id="XP_040723813.1">
    <property type="nucleotide sequence ID" value="XM_040872531.1"/>
</dbReference>
<evidence type="ECO:0000256" key="1">
    <source>
        <dbReference type="SAM" id="MobiDB-lite"/>
    </source>
</evidence>
<sequence length="76" mass="7950">MLNLDSAGAKQAARLLALATDDQHARILLDTLDLSVFPASFTEPAQPPRAGIATDTANNEPMALSDSVSVSSDTPR</sequence>
<dbReference type="Proteomes" id="UP000193685">
    <property type="component" value="Unassembled WGS sequence"/>
</dbReference>
<feature type="compositionally biased region" description="Polar residues" evidence="1">
    <location>
        <begin position="66"/>
        <end position="76"/>
    </location>
</feature>
<name>A0A1Y2F6C5_PROLT</name>
<organism evidence="2 3">
    <name type="scientific">Protomyces lactucae-debilis</name>
    <dbReference type="NCBI Taxonomy" id="2754530"/>
    <lineage>
        <taxon>Eukaryota</taxon>
        <taxon>Fungi</taxon>
        <taxon>Dikarya</taxon>
        <taxon>Ascomycota</taxon>
        <taxon>Taphrinomycotina</taxon>
        <taxon>Taphrinomycetes</taxon>
        <taxon>Taphrinales</taxon>
        <taxon>Protomycetaceae</taxon>
        <taxon>Protomyces</taxon>
    </lineage>
</organism>
<dbReference type="EMBL" id="MCFI01000015">
    <property type="protein sequence ID" value="ORY79442.1"/>
    <property type="molecule type" value="Genomic_DNA"/>
</dbReference>
<dbReference type="GeneID" id="63789130"/>
<feature type="region of interest" description="Disordered" evidence="1">
    <location>
        <begin position="43"/>
        <end position="76"/>
    </location>
</feature>
<dbReference type="AlphaFoldDB" id="A0A1Y2F6C5"/>
<gene>
    <name evidence="2" type="ORF">BCR37DRAFT_91772</name>
</gene>
<proteinExistence type="predicted"/>
<evidence type="ECO:0000313" key="2">
    <source>
        <dbReference type="EMBL" id="ORY79442.1"/>
    </source>
</evidence>
<accession>A0A1Y2F6C5</accession>
<comment type="caution">
    <text evidence="2">The sequence shown here is derived from an EMBL/GenBank/DDBJ whole genome shotgun (WGS) entry which is preliminary data.</text>
</comment>
<reference evidence="2 3" key="1">
    <citation type="submission" date="2016-07" db="EMBL/GenBank/DDBJ databases">
        <title>Pervasive Adenine N6-methylation of Active Genes in Fungi.</title>
        <authorList>
            <consortium name="DOE Joint Genome Institute"/>
            <person name="Mondo S.J."/>
            <person name="Dannebaum R.O."/>
            <person name="Kuo R.C."/>
            <person name="Labutti K."/>
            <person name="Haridas S."/>
            <person name="Kuo A."/>
            <person name="Salamov A."/>
            <person name="Ahrendt S.R."/>
            <person name="Lipzen A."/>
            <person name="Sullivan W."/>
            <person name="Andreopoulos W.B."/>
            <person name="Clum A."/>
            <person name="Lindquist E."/>
            <person name="Daum C."/>
            <person name="Ramamoorthy G.K."/>
            <person name="Gryganskyi A."/>
            <person name="Culley D."/>
            <person name="Magnuson J.K."/>
            <person name="James T.Y."/>
            <person name="O'Malley M.A."/>
            <person name="Stajich J.E."/>
            <person name="Spatafora J.W."/>
            <person name="Visel A."/>
            <person name="Grigoriev I.V."/>
        </authorList>
    </citation>
    <scope>NUCLEOTIDE SEQUENCE [LARGE SCALE GENOMIC DNA]</scope>
    <source>
        <strain evidence="2 3">12-1054</strain>
    </source>
</reference>
<protein>
    <submittedName>
        <fullName evidence="2">Uncharacterized protein</fullName>
    </submittedName>
</protein>